<evidence type="ECO:0000256" key="8">
    <source>
        <dbReference type="ARBA" id="ARBA00023065"/>
    </source>
</evidence>
<reference evidence="17 18" key="1">
    <citation type="submission" date="2018-11" db="EMBL/GenBank/DDBJ databases">
        <authorList>
            <person name="Lopez-Roques C."/>
            <person name="Donnadieu C."/>
            <person name="Bouchez O."/>
            <person name="Klopp C."/>
            <person name="Cabau C."/>
            <person name="Zahm M."/>
        </authorList>
    </citation>
    <scope>NUCLEOTIDE SEQUENCE [LARGE SCALE GENOMIC DNA]</scope>
    <source>
        <strain evidence="17">RS831</strain>
        <tissue evidence="17">Whole body</tissue>
    </source>
</reference>
<comment type="similarity">
    <text evidence="14">Belongs to the pannexin family.</text>
</comment>
<dbReference type="EMBL" id="CM012437">
    <property type="protein sequence ID" value="RVE75692.1"/>
    <property type="molecule type" value="Genomic_DNA"/>
</dbReference>
<keyword evidence="8 14" id="KW-0406">Ion transport</keyword>
<name>A0A437DLS5_ORYJA</name>
<evidence type="ECO:0000259" key="16">
    <source>
        <dbReference type="Pfam" id="PF04880"/>
    </source>
</evidence>
<feature type="transmembrane region" description="Helical" evidence="14">
    <location>
        <begin position="37"/>
        <end position="55"/>
    </location>
</feature>
<dbReference type="GO" id="GO:0005921">
    <property type="term" value="C:gap junction"/>
    <property type="evidence" value="ECO:0007669"/>
    <property type="project" value="UniProtKB-UniRule"/>
</dbReference>
<evidence type="ECO:0000256" key="7">
    <source>
        <dbReference type="ARBA" id="ARBA00022989"/>
    </source>
</evidence>
<dbReference type="AlphaFoldDB" id="A0A437DLS5"/>
<dbReference type="GO" id="GO:0022829">
    <property type="term" value="F:wide pore channel activity"/>
    <property type="evidence" value="ECO:0007669"/>
    <property type="project" value="TreeGrafter"/>
</dbReference>
<accession>A0A437DLS5</accession>
<feature type="region of interest" description="Disordered" evidence="15">
    <location>
        <begin position="687"/>
        <end position="746"/>
    </location>
</feature>
<evidence type="ECO:0000256" key="13">
    <source>
        <dbReference type="PIRSR" id="PIRSR600990-52"/>
    </source>
</evidence>
<reference evidence="17 18" key="2">
    <citation type="submission" date="2019-01" db="EMBL/GenBank/DDBJ databases">
        <title>A chromosome length genome reference of the Java medaka (oryzias javanicus).</title>
        <authorList>
            <person name="Herpin A."/>
            <person name="Takehana Y."/>
            <person name="Naruse K."/>
            <person name="Ansai S."/>
            <person name="Kawaguchi M."/>
        </authorList>
    </citation>
    <scope>NUCLEOTIDE SEQUENCE [LARGE SCALE GENOMIC DNA]</scope>
    <source>
        <strain evidence="17">RS831</strain>
        <tissue evidence="17">Whole body</tissue>
    </source>
</reference>
<dbReference type="GO" id="GO:0007267">
    <property type="term" value="P:cell-cell signaling"/>
    <property type="evidence" value="ECO:0007669"/>
    <property type="project" value="TreeGrafter"/>
</dbReference>
<evidence type="ECO:0000313" key="17">
    <source>
        <dbReference type="EMBL" id="RVE75692.1"/>
    </source>
</evidence>
<feature type="compositionally biased region" description="Basic and acidic residues" evidence="15">
    <location>
        <begin position="585"/>
        <end position="606"/>
    </location>
</feature>
<feature type="region of interest" description="Disordered" evidence="15">
    <location>
        <begin position="585"/>
        <end position="644"/>
    </location>
</feature>
<comment type="caution">
    <text evidence="14">Lacks conserved residue(s) required for the propagation of feature annotation.</text>
</comment>
<dbReference type="GO" id="GO:0006812">
    <property type="term" value="P:monoatomic cation transport"/>
    <property type="evidence" value="ECO:0007669"/>
    <property type="project" value="InterPro"/>
</dbReference>
<feature type="transmembrane region" description="Helical" evidence="14">
    <location>
        <begin position="264"/>
        <end position="285"/>
    </location>
</feature>
<evidence type="ECO:0000256" key="9">
    <source>
        <dbReference type="ARBA" id="ARBA00023136"/>
    </source>
</evidence>
<protein>
    <recommendedName>
        <fullName evidence="14">Pannexin</fullName>
    </recommendedName>
</protein>
<dbReference type="Gene3D" id="6.10.250.1080">
    <property type="match status" value="1"/>
</dbReference>
<dbReference type="Proteomes" id="UP000283210">
    <property type="component" value="Chromosome 1"/>
</dbReference>
<gene>
    <name evidence="14" type="primary">PANX</name>
    <name evidence="17" type="ORF">OJAV_G00001480</name>
</gene>
<evidence type="ECO:0000256" key="4">
    <source>
        <dbReference type="ARBA" id="ARBA00022475"/>
    </source>
</evidence>
<comment type="function">
    <text evidence="14">Structural component of the gap junctions and the hemichannels.</text>
</comment>
<comment type="subcellular location">
    <subcellularLocation>
        <location evidence="2 14">Cell membrane</location>
        <topology evidence="2 14">Multi-pass membrane protein</topology>
    </subcellularLocation>
    <subcellularLocation>
        <location evidence="1">Endoplasmic reticulum membrane</location>
        <topology evidence="1">Multi-pass membrane protein</topology>
    </subcellularLocation>
</comment>
<keyword evidence="11 14" id="KW-0407">Ion channel</keyword>
<feature type="compositionally biased region" description="Polar residues" evidence="15">
    <location>
        <begin position="608"/>
        <end position="630"/>
    </location>
</feature>
<keyword evidence="9 14" id="KW-0472">Membrane</keyword>
<keyword evidence="4" id="KW-1003">Cell membrane</keyword>
<keyword evidence="7 14" id="KW-1133">Transmembrane helix</keyword>
<proteinExistence type="inferred from homology"/>
<keyword evidence="5 14" id="KW-0812">Transmembrane</keyword>
<dbReference type="PROSITE" id="PS51013">
    <property type="entry name" value="PANNEXIN"/>
    <property type="match status" value="1"/>
</dbReference>
<keyword evidence="18" id="KW-1185">Reference proteome</keyword>
<dbReference type="GO" id="GO:0005789">
    <property type="term" value="C:endoplasmic reticulum membrane"/>
    <property type="evidence" value="ECO:0007669"/>
    <property type="project" value="UniProtKB-SubCell"/>
</dbReference>
<evidence type="ECO:0000313" key="18">
    <source>
        <dbReference type="Proteomes" id="UP000283210"/>
    </source>
</evidence>
<keyword evidence="3 14" id="KW-0813">Transport</keyword>
<dbReference type="Pfam" id="PF00876">
    <property type="entry name" value="Innexin"/>
    <property type="match status" value="1"/>
</dbReference>
<dbReference type="Pfam" id="PF04880">
    <property type="entry name" value="NUDE_C"/>
    <property type="match status" value="1"/>
</dbReference>
<evidence type="ECO:0000256" key="11">
    <source>
        <dbReference type="ARBA" id="ARBA00023303"/>
    </source>
</evidence>
<dbReference type="OrthoDB" id="5867527at2759"/>
<dbReference type="InterPro" id="IPR000990">
    <property type="entry name" value="Innexin"/>
</dbReference>
<evidence type="ECO:0000256" key="3">
    <source>
        <dbReference type="ARBA" id="ARBA00022448"/>
    </source>
</evidence>
<dbReference type="GO" id="GO:0032732">
    <property type="term" value="P:positive regulation of interleukin-1 production"/>
    <property type="evidence" value="ECO:0007669"/>
    <property type="project" value="InterPro"/>
</dbReference>
<dbReference type="GO" id="GO:0034220">
    <property type="term" value="P:monoatomic ion transmembrane transport"/>
    <property type="evidence" value="ECO:0007669"/>
    <property type="project" value="UniProtKB-KW"/>
</dbReference>
<dbReference type="GO" id="GO:0005886">
    <property type="term" value="C:plasma membrane"/>
    <property type="evidence" value="ECO:0007669"/>
    <property type="project" value="UniProtKB-SubCell"/>
</dbReference>
<feature type="glycosylation site" description="N-linked (GlcNAc...) asparagine" evidence="13">
    <location>
        <position position="71"/>
    </location>
</feature>
<evidence type="ECO:0000256" key="2">
    <source>
        <dbReference type="ARBA" id="ARBA00004651"/>
    </source>
</evidence>
<keyword evidence="6" id="KW-0256">Endoplasmic reticulum</keyword>
<evidence type="ECO:0000256" key="10">
    <source>
        <dbReference type="ARBA" id="ARBA00023180"/>
    </source>
</evidence>
<dbReference type="InterPro" id="IPR039099">
    <property type="entry name" value="Pannexin"/>
</dbReference>
<feature type="transmembrane region" description="Helical" evidence="14">
    <location>
        <begin position="196"/>
        <end position="221"/>
    </location>
</feature>
<sequence>MAIATVATEYVFSDFLLKDAAEPKYKGVRLELALDKIVSFLAVGLPLFLISLAFAQEVSVGTQISCFAPTNFSWRQAAYVDSFCWAAVQQQSNSSPLWLHKFFPYVLLLLAILMYIPALMWRFTAAPHLSSDLSFIMEELDRFYNRAIRLARNLASLDGKDASEDSQSALDLAEGCFKYPLVEQYLKTKRFSRSLVVKYVACRGLTLLILLLACIFLAYYILLASLTDEFPCDLRTGVLQNNSMVPSAVQCKLVAVGVFRLLSYINLAVYVLLAPLVVYAALGPARQSSSFLRPYEMLPGFGALGVITPVYNDLSIYLLFLQENLSELKSFKCLKVLELLQQAGDEGFDAMCLLQTLGQLYIAHSLAITYPSLYFFVIECRRPASTNGSDGFSPRTSLFLVAANMVEPAAHSFASVEEEMVFWKEQAQRQQQRADETQEELQEFQQMSRDYEAELETELKQCEGRNKELLLENNRLHMDLEAIKEKCEAQISDALRHITALEEDLTQTRAVRDHLQKYIRELEQANDDLERTKRATIMSLEDFEQRMNQVIERNAFLESELDEKENLLESVQRLKDEARDLRHELAVRQKERRPSSSLGRDADRPDLSQMNPSAPVTPNKPISSYSTPLPSSIRRGDGLTGTPLTTSARISALNIVGELLRKVGNLESKLASCRDFVCDPAMNRAALPDGRGSPAGVEGGPDLHSSSLSPPPQYDSLVKRLEFGPAPPRSISQGPHSPQGGVKILL</sequence>
<feature type="domain" description="NUDE" evidence="16">
    <location>
        <begin position="539"/>
        <end position="695"/>
    </location>
</feature>
<feature type="transmembrane region" description="Helical" evidence="14">
    <location>
        <begin position="102"/>
        <end position="121"/>
    </location>
</feature>
<dbReference type="PANTHER" id="PTHR15759">
    <property type="entry name" value="PANNEXIN"/>
    <property type="match status" value="1"/>
</dbReference>
<dbReference type="InterPro" id="IPR006964">
    <property type="entry name" value="NUDE_dom"/>
</dbReference>
<evidence type="ECO:0000256" key="15">
    <source>
        <dbReference type="SAM" id="MobiDB-lite"/>
    </source>
</evidence>
<keyword evidence="10 12" id="KW-0325">Glycoprotein</keyword>
<dbReference type="PANTHER" id="PTHR15759:SF5">
    <property type="entry name" value="PANNEXIN-1"/>
    <property type="match status" value="1"/>
</dbReference>
<dbReference type="GlyCosmos" id="A0A437DLS5">
    <property type="glycosylation" value="2 sites, No reported glycans"/>
</dbReference>
<evidence type="ECO:0000256" key="5">
    <source>
        <dbReference type="ARBA" id="ARBA00022692"/>
    </source>
</evidence>
<evidence type="ECO:0000256" key="6">
    <source>
        <dbReference type="ARBA" id="ARBA00022824"/>
    </source>
</evidence>
<feature type="transmembrane region" description="Helical" evidence="14">
    <location>
        <begin position="297"/>
        <end position="320"/>
    </location>
</feature>
<feature type="glycosylation site" description="N-linked (GlcNAc...) asparagine" evidence="12">
    <location>
        <position position="241"/>
    </location>
</feature>
<evidence type="ECO:0000256" key="14">
    <source>
        <dbReference type="RuleBase" id="RU010713"/>
    </source>
</evidence>
<evidence type="ECO:0000256" key="12">
    <source>
        <dbReference type="PIRSR" id="PIRSR600990-51"/>
    </source>
</evidence>
<organism evidence="17 18">
    <name type="scientific">Oryzias javanicus</name>
    <name type="common">Javanese ricefish</name>
    <name type="synonym">Aplocheilus javanicus</name>
    <dbReference type="NCBI Taxonomy" id="123683"/>
    <lineage>
        <taxon>Eukaryota</taxon>
        <taxon>Metazoa</taxon>
        <taxon>Chordata</taxon>
        <taxon>Craniata</taxon>
        <taxon>Vertebrata</taxon>
        <taxon>Euteleostomi</taxon>
        <taxon>Actinopterygii</taxon>
        <taxon>Neopterygii</taxon>
        <taxon>Teleostei</taxon>
        <taxon>Neoteleostei</taxon>
        <taxon>Acanthomorphata</taxon>
        <taxon>Ovalentaria</taxon>
        <taxon>Atherinomorphae</taxon>
        <taxon>Beloniformes</taxon>
        <taxon>Adrianichthyidae</taxon>
        <taxon>Oryziinae</taxon>
        <taxon>Oryzias</taxon>
    </lineage>
</organism>
<evidence type="ECO:0000256" key="1">
    <source>
        <dbReference type="ARBA" id="ARBA00004477"/>
    </source>
</evidence>